<evidence type="ECO:0000313" key="21">
    <source>
        <dbReference type="Proteomes" id="UP000429595"/>
    </source>
</evidence>
<feature type="binding site" evidence="18">
    <location>
        <position position="33"/>
    </location>
    <ligand>
        <name>a divalent metal cation</name>
        <dbReference type="ChEBI" id="CHEBI:60240"/>
    </ligand>
</feature>
<keyword evidence="11" id="KW-0443">Lipid metabolism</keyword>
<comment type="similarity">
    <text evidence="2">Belongs to the bacterial diacylglycerol kinase family.</text>
</comment>
<keyword evidence="5" id="KW-0808">Transferase</keyword>
<keyword evidence="10 19" id="KW-1133">Transmembrane helix</keyword>
<evidence type="ECO:0000256" key="2">
    <source>
        <dbReference type="ARBA" id="ARBA00005967"/>
    </source>
</evidence>
<protein>
    <submittedName>
        <fullName evidence="20">Diacylglycerol kinase family protein</fullName>
    </submittedName>
</protein>
<feature type="active site" description="Proton acceptor" evidence="15">
    <location>
        <position position="74"/>
    </location>
</feature>
<name>A0A6I1FPW5_9BACI</name>
<evidence type="ECO:0000256" key="12">
    <source>
        <dbReference type="ARBA" id="ARBA00023136"/>
    </source>
</evidence>
<evidence type="ECO:0000256" key="11">
    <source>
        <dbReference type="ARBA" id="ARBA00023098"/>
    </source>
</evidence>
<evidence type="ECO:0000256" key="1">
    <source>
        <dbReference type="ARBA" id="ARBA00004651"/>
    </source>
</evidence>
<feature type="transmembrane region" description="Helical" evidence="19">
    <location>
        <begin position="60"/>
        <end position="80"/>
    </location>
</feature>
<feature type="transmembrane region" description="Helical" evidence="19">
    <location>
        <begin position="101"/>
        <end position="122"/>
    </location>
</feature>
<evidence type="ECO:0000256" key="14">
    <source>
        <dbReference type="ARBA" id="ARBA00023264"/>
    </source>
</evidence>
<dbReference type="GO" id="GO:0046872">
    <property type="term" value="F:metal ion binding"/>
    <property type="evidence" value="ECO:0007669"/>
    <property type="project" value="UniProtKB-KW"/>
</dbReference>
<evidence type="ECO:0000256" key="9">
    <source>
        <dbReference type="ARBA" id="ARBA00022840"/>
    </source>
</evidence>
<gene>
    <name evidence="20" type="ORF">F9802_00860</name>
</gene>
<keyword evidence="8 20" id="KW-0418">Kinase</keyword>
<feature type="binding site" evidence="17">
    <location>
        <position position="33"/>
    </location>
    <ligand>
        <name>ATP</name>
        <dbReference type="ChEBI" id="CHEBI:30616"/>
    </ligand>
</feature>
<comment type="cofactor">
    <cofactor evidence="18">
        <name>Mg(2+)</name>
        <dbReference type="ChEBI" id="CHEBI:18420"/>
    </cofactor>
    <text evidence="18">Mn(2+), Zn(2+), Cd(2+) and Co(2+) support activity to lesser extents.</text>
</comment>
<dbReference type="GO" id="GO:0005886">
    <property type="term" value="C:plasma membrane"/>
    <property type="evidence" value="ECO:0007669"/>
    <property type="project" value="UniProtKB-SubCell"/>
</dbReference>
<dbReference type="RefSeq" id="WP_152149261.1">
    <property type="nucleotide sequence ID" value="NZ_WEIO01000001.1"/>
</dbReference>
<dbReference type="Pfam" id="PF01219">
    <property type="entry name" value="DAGK_prokar"/>
    <property type="match status" value="1"/>
</dbReference>
<dbReference type="EMBL" id="WEIO01000001">
    <property type="protein sequence ID" value="KAB7708734.1"/>
    <property type="molecule type" value="Genomic_DNA"/>
</dbReference>
<evidence type="ECO:0000313" key="20">
    <source>
        <dbReference type="EMBL" id="KAB7708734.1"/>
    </source>
</evidence>
<dbReference type="Proteomes" id="UP000429595">
    <property type="component" value="Unassembled WGS sequence"/>
</dbReference>
<evidence type="ECO:0000256" key="16">
    <source>
        <dbReference type="PIRSR" id="PIRSR600829-2"/>
    </source>
</evidence>
<keyword evidence="6 19" id="KW-0812">Transmembrane</keyword>
<feature type="binding site" evidence="16">
    <location>
        <position position="74"/>
    </location>
    <ligand>
        <name>substrate</name>
    </ligand>
</feature>
<dbReference type="InterPro" id="IPR000829">
    <property type="entry name" value="DAGK"/>
</dbReference>
<evidence type="ECO:0000256" key="5">
    <source>
        <dbReference type="ARBA" id="ARBA00022679"/>
    </source>
</evidence>
<keyword evidence="12 19" id="KW-0472">Membrane</keyword>
<comment type="subcellular location">
    <subcellularLocation>
        <location evidence="1">Cell membrane</location>
        <topology evidence="1">Multi-pass membrane protein</topology>
    </subcellularLocation>
</comment>
<evidence type="ECO:0000256" key="19">
    <source>
        <dbReference type="SAM" id="Phobius"/>
    </source>
</evidence>
<evidence type="ECO:0000256" key="18">
    <source>
        <dbReference type="PIRSR" id="PIRSR600829-4"/>
    </source>
</evidence>
<keyword evidence="18" id="KW-0479">Metal-binding</keyword>
<feature type="binding site" evidence="17">
    <location>
        <position position="15"/>
    </location>
    <ligand>
        <name>ATP</name>
        <dbReference type="ChEBI" id="CHEBI:30616"/>
    </ligand>
</feature>
<dbReference type="Gene3D" id="1.10.287.3610">
    <property type="match status" value="1"/>
</dbReference>
<feature type="binding site" evidence="18">
    <location>
        <position position="81"/>
    </location>
    <ligand>
        <name>a divalent metal cation</name>
        <dbReference type="ChEBI" id="CHEBI:60240"/>
    </ligand>
</feature>
<keyword evidence="21" id="KW-1185">Reference proteome</keyword>
<dbReference type="CDD" id="cd14265">
    <property type="entry name" value="UDPK_IM_like"/>
    <property type="match status" value="1"/>
</dbReference>
<feature type="binding site" evidence="17">
    <location>
        <begin position="99"/>
        <end position="100"/>
    </location>
    <ligand>
        <name>ATP</name>
        <dbReference type="ChEBI" id="CHEBI:30616"/>
    </ligand>
</feature>
<evidence type="ECO:0000256" key="17">
    <source>
        <dbReference type="PIRSR" id="PIRSR600829-3"/>
    </source>
</evidence>
<evidence type="ECO:0000256" key="4">
    <source>
        <dbReference type="ARBA" id="ARBA00022516"/>
    </source>
</evidence>
<accession>A0A6I1FPW5</accession>
<keyword evidence="4" id="KW-0444">Lipid biosynthesis</keyword>
<dbReference type="GO" id="GO:0005524">
    <property type="term" value="F:ATP binding"/>
    <property type="evidence" value="ECO:0007669"/>
    <property type="project" value="UniProtKB-KW"/>
</dbReference>
<feature type="binding site" evidence="17">
    <location>
        <position position="81"/>
    </location>
    <ligand>
        <name>ATP</name>
        <dbReference type="ChEBI" id="CHEBI:30616"/>
    </ligand>
</feature>
<dbReference type="InterPro" id="IPR033717">
    <property type="entry name" value="UDPK"/>
</dbReference>
<evidence type="ECO:0000256" key="8">
    <source>
        <dbReference type="ARBA" id="ARBA00022777"/>
    </source>
</evidence>
<feature type="binding site" evidence="16">
    <location>
        <position position="15"/>
    </location>
    <ligand>
        <name>substrate</name>
    </ligand>
</feature>
<keyword evidence="18" id="KW-0460">Magnesium</keyword>
<dbReference type="PANTHER" id="PTHR34299">
    <property type="entry name" value="DIACYLGLYCEROL KINASE"/>
    <property type="match status" value="1"/>
</dbReference>
<evidence type="ECO:0000256" key="3">
    <source>
        <dbReference type="ARBA" id="ARBA00022475"/>
    </source>
</evidence>
<dbReference type="InterPro" id="IPR036945">
    <property type="entry name" value="DAGK_sf"/>
</dbReference>
<keyword evidence="7 17" id="KW-0547">Nucleotide-binding</keyword>
<dbReference type="AlphaFoldDB" id="A0A6I1FPW5"/>
<evidence type="ECO:0000256" key="10">
    <source>
        <dbReference type="ARBA" id="ARBA00022989"/>
    </source>
</evidence>
<evidence type="ECO:0000256" key="13">
    <source>
        <dbReference type="ARBA" id="ARBA00023209"/>
    </source>
</evidence>
<keyword evidence="14" id="KW-1208">Phospholipid metabolism</keyword>
<comment type="caution">
    <text evidence="20">The sequence shown here is derived from an EMBL/GenBank/DDBJ whole genome shotgun (WGS) entry which is preliminary data.</text>
</comment>
<organism evidence="20 21">
    <name type="scientific">Bacillus aerolatus</name>
    <dbReference type="NCBI Taxonomy" id="2653354"/>
    <lineage>
        <taxon>Bacteria</taxon>
        <taxon>Bacillati</taxon>
        <taxon>Bacillota</taxon>
        <taxon>Bacilli</taxon>
        <taxon>Bacillales</taxon>
        <taxon>Bacillaceae</taxon>
        <taxon>Bacillus</taxon>
    </lineage>
</organism>
<keyword evidence="9 17" id="KW-0067">ATP-binding</keyword>
<dbReference type="GO" id="GO:0016301">
    <property type="term" value="F:kinase activity"/>
    <property type="evidence" value="ECO:0007669"/>
    <property type="project" value="UniProtKB-KW"/>
</dbReference>
<evidence type="ECO:0000256" key="7">
    <source>
        <dbReference type="ARBA" id="ARBA00022741"/>
    </source>
</evidence>
<dbReference type="PANTHER" id="PTHR34299:SF1">
    <property type="entry name" value="DIACYLGLYCEROL KINASE"/>
    <property type="match status" value="1"/>
</dbReference>
<dbReference type="PROSITE" id="PS01069">
    <property type="entry name" value="DAGK_PROKAR"/>
    <property type="match status" value="1"/>
</dbReference>
<keyword evidence="3" id="KW-1003">Cell membrane</keyword>
<evidence type="ECO:0000256" key="15">
    <source>
        <dbReference type="PIRSR" id="PIRSR600829-1"/>
    </source>
</evidence>
<proteinExistence type="inferred from homology"/>
<keyword evidence="13" id="KW-0594">Phospholipid biosynthesis</keyword>
<feature type="transmembrane region" description="Helical" evidence="19">
    <location>
        <begin position="36"/>
        <end position="54"/>
    </location>
</feature>
<sequence length="129" mass="14440">MNSGCSDKYIFRWKRFVASFRFALNGLRLAAKEPNFRFHLASAAAVAMAGFWLSLTRTEWLFILIMIFGVMALEVVNTAIEKTVDLVTEDLHPLAKEAKDLAAGAVLLFSCLALLTGAIIFLPKVWRLF</sequence>
<evidence type="ECO:0000256" key="6">
    <source>
        <dbReference type="ARBA" id="ARBA00022692"/>
    </source>
</evidence>
<dbReference type="GO" id="GO:0008654">
    <property type="term" value="P:phospholipid biosynthetic process"/>
    <property type="evidence" value="ECO:0007669"/>
    <property type="project" value="UniProtKB-KW"/>
</dbReference>
<reference evidence="20 21" key="1">
    <citation type="submission" date="2019-10" db="EMBL/GenBank/DDBJ databases">
        <title>Bacillus aerolatum sp. nov., isolated from bioaerosol of sport playgrounds.</title>
        <authorList>
            <person name="Chen P."/>
            <person name="Zhang G."/>
        </authorList>
    </citation>
    <scope>NUCLEOTIDE SEQUENCE [LARGE SCALE GENOMIC DNA]</scope>
    <source>
        <strain evidence="20 21">CX253</strain>
    </source>
</reference>